<evidence type="ECO:0000313" key="2">
    <source>
        <dbReference type="EMBL" id="MEK8046570.1"/>
    </source>
</evidence>
<comment type="caution">
    <text evidence="2">The sequence shown here is derived from an EMBL/GenBank/DDBJ whole genome shotgun (WGS) entry which is preliminary data.</text>
</comment>
<protein>
    <submittedName>
        <fullName evidence="2">Diheme cytochrome c</fullName>
    </submittedName>
</protein>
<keyword evidence="1" id="KW-0732">Signal</keyword>
<dbReference type="PROSITE" id="PS51257">
    <property type="entry name" value="PROKAR_LIPOPROTEIN"/>
    <property type="match status" value="1"/>
</dbReference>
<dbReference type="RefSeq" id="WP_341398867.1">
    <property type="nucleotide sequence ID" value="NZ_JBBUTI010000006.1"/>
</dbReference>
<accession>A0ABU9C3W7</accession>
<feature type="signal peptide" evidence="1">
    <location>
        <begin position="1"/>
        <end position="23"/>
    </location>
</feature>
<gene>
    <name evidence="2" type="ORF">AACH00_09450</name>
</gene>
<keyword evidence="3" id="KW-1185">Reference proteome</keyword>
<dbReference type="Proteomes" id="UP001379945">
    <property type="component" value="Unassembled WGS sequence"/>
</dbReference>
<dbReference type="EMBL" id="JBBUTI010000006">
    <property type="protein sequence ID" value="MEK8046570.1"/>
    <property type="molecule type" value="Genomic_DNA"/>
</dbReference>
<reference evidence="2 3" key="1">
    <citation type="submission" date="2024-04" db="EMBL/GenBank/DDBJ databases">
        <title>Novel species of the genus Ideonella isolated from streams.</title>
        <authorList>
            <person name="Lu H."/>
        </authorList>
    </citation>
    <scope>NUCLEOTIDE SEQUENCE [LARGE SCALE GENOMIC DNA]</scope>
    <source>
        <strain evidence="2 3">LYT19W</strain>
    </source>
</reference>
<dbReference type="InterPro" id="IPR018588">
    <property type="entry name" value="Dihaem_cytochrome-c"/>
</dbReference>
<proteinExistence type="predicted"/>
<evidence type="ECO:0000313" key="3">
    <source>
        <dbReference type="Proteomes" id="UP001379945"/>
    </source>
</evidence>
<dbReference type="SUPFAM" id="SSF48695">
    <property type="entry name" value="Multiheme cytochromes"/>
    <property type="match status" value="1"/>
</dbReference>
<organism evidence="2 3">
    <name type="scientific">Ideonella margarita</name>
    <dbReference type="NCBI Taxonomy" id="2984191"/>
    <lineage>
        <taxon>Bacteria</taxon>
        <taxon>Pseudomonadati</taxon>
        <taxon>Pseudomonadota</taxon>
        <taxon>Betaproteobacteria</taxon>
        <taxon>Burkholderiales</taxon>
        <taxon>Sphaerotilaceae</taxon>
        <taxon>Ideonella</taxon>
    </lineage>
</organism>
<evidence type="ECO:0000256" key="1">
    <source>
        <dbReference type="SAM" id="SignalP"/>
    </source>
</evidence>
<dbReference type="Pfam" id="PF09626">
    <property type="entry name" value="DHC"/>
    <property type="match status" value="1"/>
</dbReference>
<dbReference type="InterPro" id="IPR036280">
    <property type="entry name" value="Multihaem_cyt_sf"/>
</dbReference>
<name>A0ABU9C3W7_9BURK</name>
<sequence>MRAAVYSGLFAALLLACAPRVQADEGGARVPVLPLYQQECSACHVAYPARGLPAASWQRLMGNLPRHFGTDASLDAASLREICGWLQTHAATGQRANDQPADDRITRTRWFVREHDEISPAVWRRASIGKASNCAACHTQAAQGRFSEHDVRIPR</sequence>
<feature type="chain" id="PRO_5045491826" evidence="1">
    <location>
        <begin position="24"/>
        <end position="155"/>
    </location>
</feature>